<dbReference type="EMBL" id="JBBXMP010000048">
    <property type="protein sequence ID" value="KAL0065409.1"/>
    <property type="molecule type" value="Genomic_DNA"/>
</dbReference>
<dbReference type="InterPro" id="IPR007219">
    <property type="entry name" value="XnlR_reg_dom"/>
</dbReference>
<dbReference type="PANTHER" id="PTHR46910:SF38">
    <property type="entry name" value="ZN(2)-C6 FUNGAL-TYPE DOMAIN-CONTAINING PROTEIN"/>
    <property type="match status" value="1"/>
</dbReference>
<proteinExistence type="predicted"/>
<feature type="compositionally biased region" description="Basic and acidic residues" evidence="3">
    <location>
        <begin position="761"/>
        <end position="776"/>
    </location>
</feature>
<feature type="compositionally biased region" description="Low complexity" evidence="3">
    <location>
        <begin position="128"/>
        <end position="156"/>
    </location>
</feature>
<dbReference type="PROSITE" id="PS50048">
    <property type="entry name" value="ZN2_CY6_FUNGAL_2"/>
    <property type="match status" value="1"/>
</dbReference>
<protein>
    <submittedName>
        <fullName evidence="5">Gypsy retrotransposon integrase-like protein 1</fullName>
    </submittedName>
</protein>
<dbReference type="SUPFAM" id="SSF57701">
    <property type="entry name" value="Zn2/Cys6 DNA-binding domain"/>
    <property type="match status" value="1"/>
</dbReference>
<evidence type="ECO:0000313" key="5">
    <source>
        <dbReference type="EMBL" id="KAL0065409.1"/>
    </source>
</evidence>
<sequence>MEDESNPYKKRRLQNACDECKRRKVKSETNYDAGDSASMPGNLCTNCITAKTECMHVSALAKKKRGPPKGTPRGHKTVQSLVKAILSTTKAYIIPEDPNMIRQILIDLASRIVELEGKGQERERESTPAIPSASSPAVNPTTTTTTPSIMSTYYTPASSPAHIEQEPDGMNNSNRSSVSSTGEIELVASFVRQLKIDNQQDHHLGAPSGVNFLVSVSGGKREEEATGDEMPSSPIFQKLMEVQRRDVFWKVHSYQNQVLSGCPPLPFPSDYTFPEPTLLSSLVSLYFDHVNPYLPILHRGIFENSVREGLHHRNIHFAGVLLVVCATGARYSDDPRVLEDYDNEGVEKSRLTAGWKWFRQVRLIRSSFLTPSSLYELQLYCIAPFFLQGTTTPEASWIILGVAFRFAQDLGIHQRRPETITNPTVESQLWNRAFWGLIAVDVMISTFLGRPRAMSTDDFDVPLPIECDDEYWPIDGVVVGSHEPFKQPPGKPSAMSYWVYLLRLLDIVGFAQRTIYAVRKTDMWTRMGMTQAEWNEKVVKELDELLASWADGVPECLKWNPTNQNPLFFTQSTIIWITYYWLQMLVHKPFMSFSTSPCGAEKESEKPSGSAAFPSLSICVNAARAVVHILEAGQRWSERKCRENANGRRWVPKPGPGPFPTVLARLFRHFVVSVFLSFDQCAITSSAIVLFSNAWRGIRTKTTPDAFRELADVYSCLEVLNKWEDETQMAGRFCDVVNELLQMCNLPPSLKGIKRLDRADREGDHLSGPVDRKADRPIAGSKRAAAQTSVGAAVPTTKENETGHAGEGDYGGGEFVSGINASIDLGASEFNLNFQAQTNASNHTHLTHTSSDPQATYSATSNPGMGDVYPFSGHPSMHSHSHESQGYQFGYPDFTLPISSTELGSLPLHETFNVYSESYNYGYDGMDVNMNTGLFTDHNVGVGGAYGVLFGASRHGSVGEGSHQQPTTAQRYMAETLNTAFGNMGPEVFFASLTDEAQSQAEIQPHLDFALQPPVAVAHTQLQVPPPYIQVQPPPLPLHQTQPSLHSQDAPFDIYRSATNAGVSKS</sequence>
<comment type="caution">
    <text evidence="5">The sequence shown here is derived from an EMBL/GenBank/DDBJ whole genome shotgun (WGS) entry which is preliminary data.</text>
</comment>
<keyword evidence="1" id="KW-0479">Metal-binding</keyword>
<evidence type="ECO:0000313" key="6">
    <source>
        <dbReference type="Proteomes" id="UP001437256"/>
    </source>
</evidence>
<feature type="region of interest" description="Disordered" evidence="3">
    <location>
        <begin position="761"/>
        <end position="811"/>
    </location>
</feature>
<dbReference type="Gene3D" id="4.10.240.10">
    <property type="entry name" value="Zn(2)-C6 fungal-type DNA-binding domain"/>
    <property type="match status" value="1"/>
</dbReference>
<evidence type="ECO:0000256" key="1">
    <source>
        <dbReference type="ARBA" id="ARBA00022723"/>
    </source>
</evidence>
<organism evidence="5 6">
    <name type="scientific">Marasmius tenuissimus</name>
    <dbReference type="NCBI Taxonomy" id="585030"/>
    <lineage>
        <taxon>Eukaryota</taxon>
        <taxon>Fungi</taxon>
        <taxon>Dikarya</taxon>
        <taxon>Basidiomycota</taxon>
        <taxon>Agaricomycotina</taxon>
        <taxon>Agaricomycetes</taxon>
        <taxon>Agaricomycetidae</taxon>
        <taxon>Agaricales</taxon>
        <taxon>Marasmiineae</taxon>
        <taxon>Marasmiaceae</taxon>
        <taxon>Marasmius</taxon>
    </lineage>
</organism>
<reference evidence="5 6" key="1">
    <citation type="submission" date="2024-05" db="EMBL/GenBank/DDBJ databases">
        <title>A draft genome resource for the thread blight pathogen Marasmius tenuissimus strain MS-2.</title>
        <authorList>
            <person name="Yulfo-Soto G.E."/>
            <person name="Baruah I.K."/>
            <person name="Amoako-Attah I."/>
            <person name="Bukari Y."/>
            <person name="Meinhardt L.W."/>
            <person name="Bailey B.A."/>
            <person name="Cohen S.P."/>
        </authorList>
    </citation>
    <scope>NUCLEOTIDE SEQUENCE [LARGE SCALE GENOMIC DNA]</scope>
    <source>
        <strain evidence="5 6">MS-2</strain>
    </source>
</reference>
<name>A0ABR2ZX94_9AGAR</name>
<feature type="region of interest" description="Disordered" evidence="3">
    <location>
        <begin position="117"/>
        <end position="179"/>
    </location>
</feature>
<dbReference type="Pfam" id="PF04082">
    <property type="entry name" value="Fungal_trans"/>
    <property type="match status" value="1"/>
</dbReference>
<evidence type="ECO:0000259" key="4">
    <source>
        <dbReference type="PROSITE" id="PS50048"/>
    </source>
</evidence>
<feature type="compositionally biased region" description="Polar residues" evidence="3">
    <location>
        <begin position="170"/>
        <end position="179"/>
    </location>
</feature>
<keyword evidence="6" id="KW-1185">Reference proteome</keyword>
<gene>
    <name evidence="5" type="primary">GIN1_31</name>
    <name evidence="5" type="ORF">AAF712_007618</name>
</gene>
<evidence type="ECO:0000256" key="3">
    <source>
        <dbReference type="SAM" id="MobiDB-lite"/>
    </source>
</evidence>
<keyword evidence="2" id="KW-0539">Nucleus</keyword>
<dbReference type="InterPro" id="IPR036864">
    <property type="entry name" value="Zn2-C6_fun-type_DNA-bd_sf"/>
</dbReference>
<feature type="compositionally biased region" description="Basic and acidic residues" evidence="3">
    <location>
        <begin position="117"/>
        <end position="126"/>
    </location>
</feature>
<evidence type="ECO:0000256" key="2">
    <source>
        <dbReference type="ARBA" id="ARBA00023242"/>
    </source>
</evidence>
<dbReference type="CDD" id="cd12148">
    <property type="entry name" value="fungal_TF_MHR"/>
    <property type="match status" value="1"/>
</dbReference>
<dbReference type="InterPro" id="IPR050987">
    <property type="entry name" value="AtrR-like"/>
</dbReference>
<accession>A0ABR2ZX94</accession>
<dbReference type="Proteomes" id="UP001437256">
    <property type="component" value="Unassembled WGS sequence"/>
</dbReference>
<dbReference type="CDD" id="cd00067">
    <property type="entry name" value="GAL4"/>
    <property type="match status" value="1"/>
</dbReference>
<dbReference type="PANTHER" id="PTHR46910">
    <property type="entry name" value="TRANSCRIPTION FACTOR PDR1"/>
    <property type="match status" value="1"/>
</dbReference>
<feature type="domain" description="Zn(2)-C6 fungal-type" evidence="4">
    <location>
        <begin position="16"/>
        <end position="56"/>
    </location>
</feature>
<dbReference type="SMART" id="SM00906">
    <property type="entry name" value="Fungal_trans"/>
    <property type="match status" value="1"/>
</dbReference>
<feature type="compositionally biased region" description="Basic and acidic residues" evidence="3">
    <location>
        <begin position="798"/>
        <end position="807"/>
    </location>
</feature>
<dbReference type="InterPro" id="IPR001138">
    <property type="entry name" value="Zn2Cys6_DnaBD"/>
</dbReference>